<dbReference type="InterPro" id="IPR007417">
    <property type="entry name" value="DUF473"/>
</dbReference>
<dbReference type="GeneID" id="76835438"/>
<organism evidence="1 2">
    <name type="scientific">Methanogenium organophilum</name>
    <dbReference type="NCBI Taxonomy" id="2199"/>
    <lineage>
        <taxon>Archaea</taxon>
        <taxon>Methanobacteriati</taxon>
        <taxon>Methanobacteriota</taxon>
        <taxon>Stenosarchaea group</taxon>
        <taxon>Methanomicrobia</taxon>
        <taxon>Methanomicrobiales</taxon>
        <taxon>Methanomicrobiaceae</taxon>
        <taxon>Methanogenium</taxon>
    </lineage>
</organism>
<proteinExistence type="predicted"/>
<dbReference type="Pfam" id="PF04322">
    <property type="entry name" value="DUF473"/>
    <property type="match status" value="1"/>
</dbReference>
<dbReference type="AlphaFoldDB" id="A0A9X9S2U3"/>
<dbReference type="EMBL" id="CP113361">
    <property type="protein sequence ID" value="WAI00752.1"/>
    <property type="molecule type" value="Genomic_DNA"/>
</dbReference>
<accession>A0A9X9S2U3</accession>
<reference evidence="1" key="1">
    <citation type="submission" date="2022-11" db="EMBL/GenBank/DDBJ databases">
        <title>Complete genome sequence of Methanogenium organophilum DSM 3596.</title>
        <authorList>
            <person name="Chen S.-C."/>
            <person name="Lai S.-J."/>
            <person name="You Y.-T."/>
        </authorList>
    </citation>
    <scope>NUCLEOTIDE SEQUENCE</scope>
    <source>
        <strain evidence="1">DSM 3596</strain>
    </source>
</reference>
<name>A0A9X9S2U3_METOG</name>
<dbReference type="KEGG" id="mou:OU421_10010"/>
<evidence type="ECO:0000313" key="2">
    <source>
        <dbReference type="Proteomes" id="UP001163096"/>
    </source>
</evidence>
<evidence type="ECO:0000313" key="1">
    <source>
        <dbReference type="EMBL" id="WAI00752.1"/>
    </source>
</evidence>
<sequence>MMNCTLKCIALTGIGPHVIEELKKGKPRTLELQSAHNLISLTVVSPGDVMLLTPVDLDDFTGGDRGIIVQVISLTINMKRLVEYAAPYHYEERERMSARIQVRYMDGAIAKSVEGTRWGEPTFAEVLRPSHYRAG</sequence>
<dbReference type="Proteomes" id="UP001163096">
    <property type="component" value="Chromosome"/>
</dbReference>
<keyword evidence="2" id="KW-1185">Reference proteome</keyword>
<protein>
    <submittedName>
        <fullName evidence="1">DUF473 domain-containing protein</fullName>
    </submittedName>
</protein>
<gene>
    <name evidence="1" type="ORF">OU421_10010</name>
</gene>
<dbReference type="RefSeq" id="WP_268185957.1">
    <property type="nucleotide sequence ID" value="NZ_CP113361.1"/>
</dbReference>